<evidence type="ECO:0000313" key="2">
    <source>
        <dbReference type="Proteomes" id="UP001177260"/>
    </source>
</evidence>
<dbReference type="Proteomes" id="UP001177260">
    <property type="component" value="Unassembled WGS sequence"/>
</dbReference>
<protein>
    <submittedName>
        <fullName evidence="1">Uncharacterized protein</fullName>
    </submittedName>
</protein>
<organism evidence="1 2">
    <name type="scientific">Aspergillus melleus</name>
    <dbReference type="NCBI Taxonomy" id="138277"/>
    <lineage>
        <taxon>Eukaryota</taxon>
        <taxon>Fungi</taxon>
        <taxon>Dikarya</taxon>
        <taxon>Ascomycota</taxon>
        <taxon>Pezizomycotina</taxon>
        <taxon>Eurotiomycetes</taxon>
        <taxon>Eurotiomycetidae</taxon>
        <taxon>Eurotiales</taxon>
        <taxon>Aspergillaceae</taxon>
        <taxon>Aspergillus</taxon>
        <taxon>Aspergillus subgen. Circumdati</taxon>
    </lineage>
</organism>
<accession>A0ACC3AV71</accession>
<evidence type="ECO:0000313" key="1">
    <source>
        <dbReference type="EMBL" id="KAK1141524.1"/>
    </source>
</evidence>
<comment type="caution">
    <text evidence="1">The sequence shown here is derived from an EMBL/GenBank/DDBJ whole genome shotgun (WGS) entry which is preliminary data.</text>
</comment>
<dbReference type="EMBL" id="JAOPJF010000062">
    <property type="protein sequence ID" value="KAK1141524.1"/>
    <property type="molecule type" value="Genomic_DNA"/>
</dbReference>
<keyword evidence="2" id="KW-1185">Reference proteome</keyword>
<gene>
    <name evidence="1" type="ORF">N8T08_008936</name>
</gene>
<proteinExistence type="predicted"/>
<sequence>MSDSSRAGSSRPSSNSTSSSTTAPATTSTSRAQTFPLAHPPPKASQCLRLSPRLLLQVQQLTPSSRIIPVLEVYQPSRLGKSVPNGQPKLHTRDMFLTQSESYSHIPQSDSANATEGAPPNHDLVGAIYADPKRTSGAGVYIPAGDLKWEATQTPNGYRFQLKRASVPRPASKQSVGDGNAAASDAAPPPSRGQGQQEPLDISLDWERRARTSSDEPTDSNANAGGSGKTKPDRFVLTIADQPHLRRPWLATLTKKGFMVGGWDRGQRGFLAERLGVQDEQVLYTCFLALGVYVARSEGWVS</sequence>
<reference evidence="1 2" key="1">
    <citation type="journal article" date="2023" name="ACS Omega">
        <title>Identification of the Neoaspergillic Acid Biosynthesis Gene Cluster by Establishing an In Vitro CRISPR-Ribonucleoprotein Genetic System in Aspergillus melleus.</title>
        <authorList>
            <person name="Yuan B."/>
            <person name="Grau M.F."/>
            <person name="Murata R.M."/>
            <person name="Torok T."/>
            <person name="Venkateswaran K."/>
            <person name="Stajich J.E."/>
            <person name="Wang C.C.C."/>
        </authorList>
    </citation>
    <scope>NUCLEOTIDE SEQUENCE [LARGE SCALE GENOMIC DNA]</scope>
    <source>
        <strain evidence="1 2">IMV 1140</strain>
    </source>
</reference>
<name>A0ACC3AV71_9EURO</name>